<dbReference type="FunFam" id="3.40.50.2000:FF:000009">
    <property type="entry name" value="Sterol 3-beta-glucosyltransferase UGT80A2"/>
    <property type="match status" value="1"/>
</dbReference>
<evidence type="ECO:0000256" key="5">
    <source>
        <dbReference type="ARBA" id="ARBA00029843"/>
    </source>
</evidence>
<sequence>MLTRDFASILQVDISTLSRGGSTFDDIPLGSPLLPIVPPLEENITLTRTESLETNMNLDSDGDIDSSQQTSEDTRFQFALLKGNETWLRFNHLIEVAREKRISASEASTSGTLIDSPVTVDFGTLTFVESRVPIFETDNQLDRKAIITHSREREVRRLFGLPNELDIWYLRSVSASHTWKYGFALTIRVVGHANLVFDFSKSDVRDEALRRLQALIPVNLPLRMSSTGKETKRSSSLLSISSPTTTSPDSSIVIKRTTSPKPTALLSPMSRTVSKLRARSFPPALIPHLAKPINLPADIPPFGISPRHFVMLTIGSRGDIQPYIALGKGLVELGHRVTLVTHEEYKLWIEGNGLKHRPIAGDPGALMKLNVDHKMFSPGFFRESLTNFRGWIDELLTLAWEHCKDADVLIESPSAMAGVHIAEALKIPYFRAFTMPWSKTSQFPHPFISPPLSNNAKFNLASYVLFDNVFWMGTSSQINRWRKKRLGLPPTDMVRPQLPHKRLERLNWAPLSLLFLSRLNGVTKLLFLDNNPDLDWTPSKELLDFIERARTNNKPLVYIGFGSITVPSPSEITKNIVKAVLKSDVRAILSKGWSSRMQKVTEDDVEIPSEILVIDKAPHDWLFAQMSAVVHHGGAGTTGASLRAGIPTIIKPWFGDQFFWASRVQRLGVGLRLSNIRSGELAEALKKATTDVFIPDLISTVNILGPLLKQSDAFFLIQNGIGVESGLRAAISTEATVISACAWVDATAIGDGALITHGRLDRLVIGIHRPSEDQSPSLEAQNALTTLGKLLEKGGCDVVLAEDIRSARWEKNLWYGA</sequence>
<dbReference type="Gene3D" id="3.40.50.720">
    <property type="entry name" value="NAD(P)-binding Rossmann-like Domain"/>
    <property type="match status" value="1"/>
</dbReference>
<dbReference type="InterPro" id="IPR010610">
    <property type="entry name" value="EryCIII-like_C"/>
</dbReference>
<keyword evidence="4" id="KW-0808">Transferase</keyword>
<protein>
    <recommendedName>
        <fullName evidence="2">sterol 3beta-glucosyltransferase</fullName>
        <ecNumber evidence="2">2.4.1.173</ecNumber>
    </recommendedName>
    <alternativeName>
        <fullName evidence="5">Autophagy-related protein 26</fullName>
    </alternativeName>
</protein>
<accession>A0AAV5AND6</accession>
<comment type="catalytic activity">
    <reaction evidence="6">
        <text>ergosterol + UDP-alpha-D-glucose = ergosteryl 3-beta-D-glucoside + UDP + H(+)</text>
        <dbReference type="Rhea" id="RHEA:61836"/>
        <dbReference type="ChEBI" id="CHEBI:15378"/>
        <dbReference type="ChEBI" id="CHEBI:16933"/>
        <dbReference type="ChEBI" id="CHEBI:52973"/>
        <dbReference type="ChEBI" id="CHEBI:58223"/>
        <dbReference type="ChEBI" id="CHEBI:58885"/>
    </reaction>
    <physiologicalReaction direction="left-to-right" evidence="6">
        <dbReference type="Rhea" id="RHEA:61837"/>
    </physiologicalReaction>
</comment>
<dbReference type="GO" id="GO:0016906">
    <property type="term" value="F:sterol 3-beta-glucosyltransferase activity"/>
    <property type="evidence" value="ECO:0007669"/>
    <property type="project" value="UniProtKB-EC"/>
</dbReference>
<feature type="domain" description="Glycosyltransferase family 28 N-terminal" evidence="9">
    <location>
        <begin position="309"/>
        <end position="442"/>
    </location>
</feature>
<comment type="caution">
    <text evidence="11">The sequence shown here is derived from an EMBL/GenBank/DDBJ whole genome shotgun (WGS) entry which is preliminary data.</text>
</comment>
<dbReference type="CDD" id="cd03784">
    <property type="entry name" value="GT1_Gtf-like"/>
    <property type="match status" value="1"/>
</dbReference>
<dbReference type="PANTHER" id="PTHR48050">
    <property type="entry name" value="STEROL 3-BETA-GLUCOSYLTRANSFERASE"/>
    <property type="match status" value="1"/>
</dbReference>
<name>A0AAV5AND6_9AGAM</name>
<evidence type="ECO:0000256" key="7">
    <source>
        <dbReference type="ARBA" id="ARBA00049453"/>
    </source>
</evidence>
<evidence type="ECO:0000256" key="4">
    <source>
        <dbReference type="ARBA" id="ARBA00022679"/>
    </source>
</evidence>
<dbReference type="InterPro" id="IPR002213">
    <property type="entry name" value="UDP_glucos_trans"/>
</dbReference>
<reference evidence="11" key="1">
    <citation type="submission" date="2021-10" db="EMBL/GenBank/DDBJ databases">
        <title>De novo Genome Assembly of Clathrus columnatus (Basidiomycota, Fungi) Using Illumina and Nanopore Sequence Data.</title>
        <authorList>
            <person name="Ogiso-Tanaka E."/>
            <person name="Itagaki H."/>
            <person name="Hosoya T."/>
            <person name="Hosaka K."/>
        </authorList>
    </citation>
    <scope>NUCLEOTIDE SEQUENCE</scope>
    <source>
        <strain evidence="11">MO-923</strain>
    </source>
</reference>
<keyword evidence="3" id="KW-0328">Glycosyltransferase</keyword>
<evidence type="ECO:0000259" key="9">
    <source>
        <dbReference type="Pfam" id="PF03033"/>
    </source>
</evidence>
<dbReference type="Gene3D" id="3.40.50.2000">
    <property type="entry name" value="Glycogen Phosphorylase B"/>
    <property type="match status" value="2"/>
</dbReference>
<organism evidence="11 12">
    <name type="scientific">Clathrus columnatus</name>
    <dbReference type="NCBI Taxonomy" id="1419009"/>
    <lineage>
        <taxon>Eukaryota</taxon>
        <taxon>Fungi</taxon>
        <taxon>Dikarya</taxon>
        <taxon>Basidiomycota</taxon>
        <taxon>Agaricomycotina</taxon>
        <taxon>Agaricomycetes</taxon>
        <taxon>Phallomycetidae</taxon>
        <taxon>Phallales</taxon>
        <taxon>Clathraceae</taxon>
        <taxon>Clathrus</taxon>
    </lineage>
</organism>
<comment type="similarity">
    <text evidence="1">Belongs to the glycosyltransferase 28 family.</text>
</comment>
<dbReference type="GO" id="GO:0016125">
    <property type="term" value="P:sterol metabolic process"/>
    <property type="evidence" value="ECO:0007669"/>
    <property type="project" value="TreeGrafter"/>
</dbReference>
<evidence type="ECO:0000313" key="11">
    <source>
        <dbReference type="EMBL" id="GJJ15975.1"/>
    </source>
</evidence>
<dbReference type="Proteomes" id="UP001050691">
    <property type="component" value="Unassembled WGS sequence"/>
</dbReference>
<dbReference type="SUPFAM" id="SSF53756">
    <property type="entry name" value="UDP-Glycosyltransferase/glycogen phosphorylase"/>
    <property type="match status" value="1"/>
</dbReference>
<evidence type="ECO:0000259" key="10">
    <source>
        <dbReference type="Pfam" id="PF06722"/>
    </source>
</evidence>
<evidence type="ECO:0000313" key="12">
    <source>
        <dbReference type="Proteomes" id="UP001050691"/>
    </source>
</evidence>
<evidence type="ECO:0000256" key="6">
    <source>
        <dbReference type="ARBA" id="ARBA00047886"/>
    </source>
</evidence>
<keyword evidence="12" id="KW-1185">Reference proteome</keyword>
<dbReference type="InterPro" id="IPR004276">
    <property type="entry name" value="GlycoTrans_28_N"/>
</dbReference>
<dbReference type="EC" id="2.4.1.173" evidence="2"/>
<comment type="catalytic activity">
    <reaction evidence="7">
        <text>a sterol + UDP-alpha-D-glucose = a sterol 3-beta-D-glucoside + UDP + H(+)</text>
        <dbReference type="Rhea" id="RHEA:22724"/>
        <dbReference type="ChEBI" id="CHEBI:15378"/>
        <dbReference type="ChEBI" id="CHEBI:15889"/>
        <dbReference type="ChEBI" id="CHEBI:37424"/>
        <dbReference type="ChEBI" id="CHEBI:58223"/>
        <dbReference type="ChEBI" id="CHEBI:58885"/>
        <dbReference type="EC" id="2.4.1.173"/>
    </reaction>
    <physiologicalReaction direction="left-to-right" evidence="7">
        <dbReference type="Rhea" id="RHEA:22725"/>
    </physiologicalReaction>
</comment>
<dbReference type="FunFam" id="3.40.50.2000:FF:000029">
    <property type="entry name" value="Sterol 3-beta-glucosyltransferase"/>
    <property type="match status" value="1"/>
</dbReference>
<dbReference type="EMBL" id="BPWL01000011">
    <property type="protein sequence ID" value="GJJ15975.1"/>
    <property type="molecule type" value="Genomic_DNA"/>
</dbReference>
<dbReference type="Pfam" id="PF06722">
    <property type="entry name" value="EryCIII-like_C"/>
    <property type="match status" value="1"/>
</dbReference>
<dbReference type="InterPro" id="IPR050426">
    <property type="entry name" value="Glycosyltransferase_28"/>
</dbReference>
<dbReference type="GO" id="GO:0005975">
    <property type="term" value="P:carbohydrate metabolic process"/>
    <property type="evidence" value="ECO:0007669"/>
    <property type="project" value="InterPro"/>
</dbReference>
<feature type="compositionally biased region" description="Low complexity" evidence="8">
    <location>
        <begin position="234"/>
        <end position="252"/>
    </location>
</feature>
<evidence type="ECO:0000256" key="3">
    <source>
        <dbReference type="ARBA" id="ARBA00022676"/>
    </source>
</evidence>
<gene>
    <name evidence="11" type="ORF">Clacol_010254</name>
</gene>
<proteinExistence type="inferred from homology"/>
<feature type="domain" description="Erythromycin biosynthesis protein CIII-like C-terminal" evidence="10">
    <location>
        <begin position="602"/>
        <end position="691"/>
    </location>
</feature>
<dbReference type="Pfam" id="PF03033">
    <property type="entry name" value="Glyco_transf_28"/>
    <property type="match status" value="1"/>
</dbReference>
<evidence type="ECO:0000256" key="1">
    <source>
        <dbReference type="ARBA" id="ARBA00006962"/>
    </source>
</evidence>
<dbReference type="AlphaFoldDB" id="A0AAV5AND6"/>
<evidence type="ECO:0000256" key="2">
    <source>
        <dbReference type="ARBA" id="ARBA00012650"/>
    </source>
</evidence>
<evidence type="ECO:0000256" key="8">
    <source>
        <dbReference type="SAM" id="MobiDB-lite"/>
    </source>
</evidence>
<dbReference type="PANTHER" id="PTHR48050:SF26">
    <property type="entry name" value="STEROL 3-BETA-GLUCOSYLTRANSFERASE"/>
    <property type="match status" value="1"/>
</dbReference>
<feature type="region of interest" description="Disordered" evidence="8">
    <location>
        <begin position="226"/>
        <end position="254"/>
    </location>
</feature>